<evidence type="ECO:0000313" key="2">
    <source>
        <dbReference type="Proteomes" id="UP000295433"/>
    </source>
</evidence>
<dbReference type="AlphaFoldDB" id="A0A4R3VK75"/>
<dbReference type="OrthoDB" id="2625323at2"/>
<gene>
    <name evidence="1" type="ORF">EDC54_104251</name>
</gene>
<keyword evidence="2" id="KW-1185">Reference proteome</keyword>
<protein>
    <recommendedName>
        <fullName evidence="3">Acyl carrier protein</fullName>
    </recommendedName>
</protein>
<sequence>MSDEMNTIKQSVVDFIKSKRNLQQLDYDVHLIKSKIINSMFLVQLVKFSEKESGQALAPEDLNFDNFCTVNNIAALIHKNKYRRVQ</sequence>
<name>A0A4R3VK75_9GAMM</name>
<comment type="caution">
    <text evidence="1">The sequence shown here is derived from an EMBL/GenBank/DDBJ whole genome shotgun (WGS) entry which is preliminary data.</text>
</comment>
<dbReference type="Proteomes" id="UP000295433">
    <property type="component" value="Unassembled WGS sequence"/>
</dbReference>
<organism evidence="1 2">
    <name type="scientific">Samsonia erythrinae</name>
    <dbReference type="NCBI Taxonomy" id="160434"/>
    <lineage>
        <taxon>Bacteria</taxon>
        <taxon>Pseudomonadati</taxon>
        <taxon>Pseudomonadota</taxon>
        <taxon>Gammaproteobacteria</taxon>
        <taxon>Enterobacterales</taxon>
        <taxon>Pectobacteriaceae</taxon>
        <taxon>Samsonia</taxon>
    </lineage>
</organism>
<dbReference type="InterPro" id="IPR036736">
    <property type="entry name" value="ACP-like_sf"/>
</dbReference>
<dbReference type="Gene3D" id="1.10.1200.10">
    <property type="entry name" value="ACP-like"/>
    <property type="match status" value="1"/>
</dbReference>
<proteinExistence type="predicted"/>
<reference evidence="1 2" key="1">
    <citation type="submission" date="2019-03" db="EMBL/GenBank/DDBJ databases">
        <title>Genomic Encyclopedia of Type Strains, Phase IV (KMG-IV): sequencing the most valuable type-strain genomes for metagenomic binning, comparative biology and taxonomic classification.</title>
        <authorList>
            <person name="Goeker M."/>
        </authorList>
    </citation>
    <scope>NUCLEOTIDE SEQUENCE [LARGE SCALE GENOMIC DNA]</scope>
    <source>
        <strain evidence="1 2">DSM 16730</strain>
    </source>
</reference>
<dbReference type="EMBL" id="SMBY01000004">
    <property type="protein sequence ID" value="TCV06342.1"/>
    <property type="molecule type" value="Genomic_DNA"/>
</dbReference>
<dbReference type="RefSeq" id="WP_132455602.1">
    <property type="nucleotide sequence ID" value="NZ_JAWIZJ010000004.1"/>
</dbReference>
<accession>A0A4R3VK75</accession>
<evidence type="ECO:0008006" key="3">
    <source>
        <dbReference type="Google" id="ProtNLM"/>
    </source>
</evidence>
<dbReference type="SUPFAM" id="SSF47336">
    <property type="entry name" value="ACP-like"/>
    <property type="match status" value="1"/>
</dbReference>
<evidence type="ECO:0000313" key="1">
    <source>
        <dbReference type="EMBL" id="TCV06342.1"/>
    </source>
</evidence>